<sequence length="185" mass="20455">MGRTPSFSEVFERTHTRKKDRPWVNKSSHDCKEAFEAEKNRLQAERQAIIDAGCPEPSTIDDEAIWLRIFGNRKKGRIYGKGVVPAYSVPHIIGDVDDDDTASGPPDVREQLSQQAKVNRRRFAQVEAVCDEKMRSGGSGSAVFTAMPPPSPPPPPPPPTRSPSPPPELDRATSPSQHDDDPDYV</sequence>
<dbReference type="InterPro" id="IPR004252">
    <property type="entry name" value="Probable_transposase_24"/>
</dbReference>
<keyword evidence="3" id="KW-1185">Reference proteome</keyword>
<dbReference type="Pfam" id="PF03004">
    <property type="entry name" value="Transposase_24"/>
    <property type="match status" value="1"/>
</dbReference>
<reference evidence="2 3" key="1">
    <citation type="journal article" date="2023" name="Plants (Basel)">
        <title>Bridging the Gap: Combining Genomics and Transcriptomics Approaches to Understand Stylosanthes scabra, an Orphan Legume from the Brazilian Caatinga.</title>
        <authorList>
            <person name="Ferreira-Neto J.R.C."/>
            <person name="da Silva M.D."/>
            <person name="Binneck E."/>
            <person name="de Melo N.F."/>
            <person name="da Silva R.H."/>
            <person name="de Melo A.L.T.M."/>
            <person name="Pandolfi V."/>
            <person name="Bustamante F.O."/>
            <person name="Brasileiro-Vidal A.C."/>
            <person name="Benko-Iseppon A.M."/>
        </authorList>
    </citation>
    <scope>NUCLEOTIDE SEQUENCE [LARGE SCALE GENOMIC DNA]</scope>
    <source>
        <tissue evidence="2">Leaves</tissue>
    </source>
</reference>
<proteinExistence type="predicted"/>
<feature type="region of interest" description="Disordered" evidence="1">
    <location>
        <begin position="131"/>
        <end position="185"/>
    </location>
</feature>
<comment type="caution">
    <text evidence="2">The sequence shown here is derived from an EMBL/GenBank/DDBJ whole genome shotgun (WGS) entry which is preliminary data.</text>
</comment>
<name>A0ABU6SW84_9FABA</name>
<organism evidence="2 3">
    <name type="scientific">Stylosanthes scabra</name>
    <dbReference type="NCBI Taxonomy" id="79078"/>
    <lineage>
        <taxon>Eukaryota</taxon>
        <taxon>Viridiplantae</taxon>
        <taxon>Streptophyta</taxon>
        <taxon>Embryophyta</taxon>
        <taxon>Tracheophyta</taxon>
        <taxon>Spermatophyta</taxon>
        <taxon>Magnoliopsida</taxon>
        <taxon>eudicotyledons</taxon>
        <taxon>Gunneridae</taxon>
        <taxon>Pentapetalae</taxon>
        <taxon>rosids</taxon>
        <taxon>fabids</taxon>
        <taxon>Fabales</taxon>
        <taxon>Fabaceae</taxon>
        <taxon>Papilionoideae</taxon>
        <taxon>50 kb inversion clade</taxon>
        <taxon>dalbergioids sensu lato</taxon>
        <taxon>Dalbergieae</taxon>
        <taxon>Pterocarpus clade</taxon>
        <taxon>Stylosanthes</taxon>
    </lineage>
</organism>
<gene>
    <name evidence="2" type="ORF">PIB30_095339</name>
</gene>
<feature type="region of interest" description="Disordered" evidence="1">
    <location>
        <begin position="94"/>
        <end position="119"/>
    </location>
</feature>
<evidence type="ECO:0000313" key="2">
    <source>
        <dbReference type="EMBL" id="MED6140652.1"/>
    </source>
</evidence>
<feature type="compositionally biased region" description="Pro residues" evidence="1">
    <location>
        <begin position="147"/>
        <end position="167"/>
    </location>
</feature>
<evidence type="ECO:0000256" key="1">
    <source>
        <dbReference type="SAM" id="MobiDB-lite"/>
    </source>
</evidence>
<accession>A0ABU6SW84</accession>
<protein>
    <submittedName>
        <fullName evidence="2">Uncharacterized protein</fullName>
    </submittedName>
</protein>
<dbReference type="Proteomes" id="UP001341840">
    <property type="component" value="Unassembled WGS sequence"/>
</dbReference>
<evidence type="ECO:0000313" key="3">
    <source>
        <dbReference type="Proteomes" id="UP001341840"/>
    </source>
</evidence>
<feature type="region of interest" description="Disordered" evidence="1">
    <location>
        <begin position="1"/>
        <end position="25"/>
    </location>
</feature>
<dbReference type="EMBL" id="JASCZI010062587">
    <property type="protein sequence ID" value="MED6140652.1"/>
    <property type="molecule type" value="Genomic_DNA"/>
</dbReference>